<name>A0A840RC76_9NEIS</name>
<dbReference type="EMBL" id="JACHHN010000003">
    <property type="protein sequence ID" value="MBB5190955.1"/>
    <property type="molecule type" value="Genomic_DNA"/>
</dbReference>
<organism evidence="1 2">
    <name type="scientific">Silvimonas terrae</name>
    <dbReference type="NCBI Taxonomy" id="300266"/>
    <lineage>
        <taxon>Bacteria</taxon>
        <taxon>Pseudomonadati</taxon>
        <taxon>Pseudomonadota</taxon>
        <taxon>Betaproteobacteria</taxon>
        <taxon>Neisseriales</taxon>
        <taxon>Chitinibacteraceae</taxon>
        <taxon>Silvimonas</taxon>
    </lineage>
</organism>
<dbReference type="RefSeq" id="WP_184099460.1">
    <property type="nucleotide sequence ID" value="NZ_JACHHN010000003.1"/>
</dbReference>
<reference evidence="1 2" key="1">
    <citation type="submission" date="2020-08" db="EMBL/GenBank/DDBJ databases">
        <title>Genomic Encyclopedia of Type Strains, Phase IV (KMG-IV): sequencing the most valuable type-strain genomes for metagenomic binning, comparative biology and taxonomic classification.</title>
        <authorList>
            <person name="Goeker M."/>
        </authorList>
    </citation>
    <scope>NUCLEOTIDE SEQUENCE [LARGE SCALE GENOMIC DNA]</scope>
    <source>
        <strain evidence="1 2">DSM 18233</strain>
    </source>
</reference>
<dbReference type="InterPro" id="IPR029033">
    <property type="entry name" value="His_PPase_superfam"/>
</dbReference>
<dbReference type="InterPro" id="IPR013078">
    <property type="entry name" value="His_Pase_superF_clade-1"/>
</dbReference>
<protein>
    <submittedName>
        <fullName evidence="1">Broad specificity phosphatase PhoE</fullName>
    </submittedName>
</protein>
<proteinExistence type="predicted"/>
<dbReference type="SUPFAM" id="SSF53254">
    <property type="entry name" value="Phosphoglycerate mutase-like"/>
    <property type="match status" value="1"/>
</dbReference>
<dbReference type="Proteomes" id="UP000543030">
    <property type="component" value="Unassembled WGS sequence"/>
</dbReference>
<dbReference type="AlphaFoldDB" id="A0A840RC76"/>
<gene>
    <name evidence="1" type="ORF">HNQ50_001678</name>
</gene>
<sequence length="189" mass="20201">MTTRLFLISLASTPALRKGHFPADEGLDERGRQEALAARLVEQVSAESRLIISPARLAQDTALLWPMPAQIEPALADMNYGAWRGRALAEVGEQEPAALGAWLTQADASAGGGESFTDVHARVGAWLAQLVQAGDVVALTHAPVIRAAILHALQAPASSFGRIDIPPLTVVALRHNAHGWCWWPSSRPV</sequence>
<evidence type="ECO:0000313" key="2">
    <source>
        <dbReference type="Proteomes" id="UP000543030"/>
    </source>
</evidence>
<evidence type="ECO:0000313" key="1">
    <source>
        <dbReference type="EMBL" id="MBB5190955.1"/>
    </source>
</evidence>
<dbReference type="Gene3D" id="3.40.50.1240">
    <property type="entry name" value="Phosphoglycerate mutase-like"/>
    <property type="match status" value="1"/>
</dbReference>
<comment type="caution">
    <text evidence="1">The sequence shown here is derived from an EMBL/GenBank/DDBJ whole genome shotgun (WGS) entry which is preliminary data.</text>
</comment>
<keyword evidence="2" id="KW-1185">Reference proteome</keyword>
<accession>A0A840RC76</accession>
<dbReference type="Pfam" id="PF00300">
    <property type="entry name" value="His_Phos_1"/>
    <property type="match status" value="1"/>
</dbReference>